<dbReference type="GO" id="GO:0015940">
    <property type="term" value="P:pantothenate biosynthetic process"/>
    <property type="evidence" value="ECO:0007669"/>
    <property type="project" value="UniProtKB-UniPathway"/>
</dbReference>
<evidence type="ECO:0000259" key="11">
    <source>
        <dbReference type="Pfam" id="PF02558"/>
    </source>
</evidence>
<dbReference type="InterPro" id="IPR008927">
    <property type="entry name" value="6-PGluconate_DH-like_C_sf"/>
</dbReference>
<dbReference type="OrthoDB" id="6530772at2"/>
<feature type="domain" description="Ketopantoate reductase C-terminal" evidence="12">
    <location>
        <begin position="185"/>
        <end position="305"/>
    </location>
</feature>
<proteinExistence type="inferred from homology"/>
<comment type="pathway">
    <text evidence="1 10">Cofactor biosynthesis; (R)-pantothenate biosynthesis; (R)-pantoate from 3-methyl-2-oxobutanoate: step 2/2.</text>
</comment>
<dbReference type="SUPFAM" id="SSF51735">
    <property type="entry name" value="NAD(P)-binding Rossmann-fold domains"/>
    <property type="match status" value="1"/>
</dbReference>
<dbReference type="Pfam" id="PF08546">
    <property type="entry name" value="ApbA_C"/>
    <property type="match status" value="1"/>
</dbReference>
<name>A0A2P8F524_9GAMM</name>
<keyword evidence="5 10" id="KW-0566">Pantothenate biosynthesis</keyword>
<protein>
    <recommendedName>
        <fullName evidence="4 10">2-dehydropantoate 2-reductase</fullName>
        <ecNumber evidence="3 10">1.1.1.169</ecNumber>
    </recommendedName>
    <alternativeName>
        <fullName evidence="8 10">Ketopantoate reductase</fullName>
    </alternativeName>
</protein>
<dbReference type="Gene3D" id="1.10.1040.10">
    <property type="entry name" value="N-(1-d-carboxylethyl)-l-norvaline Dehydrogenase, domain 2"/>
    <property type="match status" value="1"/>
</dbReference>
<evidence type="ECO:0000256" key="7">
    <source>
        <dbReference type="ARBA" id="ARBA00023002"/>
    </source>
</evidence>
<dbReference type="GO" id="GO:0005737">
    <property type="term" value="C:cytoplasm"/>
    <property type="evidence" value="ECO:0007669"/>
    <property type="project" value="TreeGrafter"/>
</dbReference>
<dbReference type="PANTHER" id="PTHR21708">
    <property type="entry name" value="PROBABLE 2-DEHYDROPANTOATE 2-REDUCTASE"/>
    <property type="match status" value="1"/>
</dbReference>
<keyword evidence="7 10" id="KW-0560">Oxidoreductase</keyword>
<dbReference type="InterPro" id="IPR051402">
    <property type="entry name" value="KPR-Related"/>
</dbReference>
<evidence type="ECO:0000256" key="5">
    <source>
        <dbReference type="ARBA" id="ARBA00022655"/>
    </source>
</evidence>
<dbReference type="Pfam" id="PF02558">
    <property type="entry name" value="ApbA"/>
    <property type="match status" value="1"/>
</dbReference>
<evidence type="ECO:0000259" key="12">
    <source>
        <dbReference type="Pfam" id="PF08546"/>
    </source>
</evidence>
<dbReference type="InterPro" id="IPR036291">
    <property type="entry name" value="NAD(P)-bd_dom_sf"/>
</dbReference>
<dbReference type="EMBL" id="PYGI01000001">
    <property type="protein sequence ID" value="PSL16814.1"/>
    <property type="molecule type" value="Genomic_DNA"/>
</dbReference>
<dbReference type="NCBIfam" id="TIGR00745">
    <property type="entry name" value="apbA_panE"/>
    <property type="match status" value="1"/>
</dbReference>
<evidence type="ECO:0000256" key="9">
    <source>
        <dbReference type="ARBA" id="ARBA00048793"/>
    </source>
</evidence>
<comment type="function">
    <text evidence="10">Catalyzes the NADPH-dependent reduction of ketopantoate into pantoic acid.</text>
</comment>
<evidence type="ECO:0000313" key="13">
    <source>
        <dbReference type="EMBL" id="PSL16814.1"/>
    </source>
</evidence>
<keyword evidence="14" id="KW-1185">Reference proteome</keyword>
<comment type="catalytic activity">
    <reaction evidence="9 10">
        <text>(R)-pantoate + NADP(+) = 2-dehydropantoate + NADPH + H(+)</text>
        <dbReference type="Rhea" id="RHEA:16233"/>
        <dbReference type="ChEBI" id="CHEBI:11561"/>
        <dbReference type="ChEBI" id="CHEBI:15378"/>
        <dbReference type="ChEBI" id="CHEBI:15980"/>
        <dbReference type="ChEBI" id="CHEBI:57783"/>
        <dbReference type="ChEBI" id="CHEBI:58349"/>
        <dbReference type="EC" id="1.1.1.169"/>
    </reaction>
</comment>
<dbReference type="InterPro" id="IPR013328">
    <property type="entry name" value="6PGD_dom2"/>
</dbReference>
<dbReference type="AlphaFoldDB" id="A0A2P8F524"/>
<dbReference type="Gene3D" id="3.40.50.720">
    <property type="entry name" value="NAD(P)-binding Rossmann-like Domain"/>
    <property type="match status" value="1"/>
</dbReference>
<organism evidence="13 14">
    <name type="scientific">Marinobacterium halophilum</name>
    <dbReference type="NCBI Taxonomy" id="267374"/>
    <lineage>
        <taxon>Bacteria</taxon>
        <taxon>Pseudomonadati</taxon>
        <taxon>Pseudomonadota</taxon>
        <taxon>Gammaproteobacteria</taxon>
        <taxon>Oceanospirillales</taxon>
        <taxon>Oceanospirillaceae</taxon>
        <taxon>Marinobacterium</taxon>
    </lineage>
</organism>
<dbReference type="FunFam" id="1.10.1040.10:FF:000017">
    <property type="entry name" value="2-dehydropantoate 2-reductase"/>
    <property type="match status" value="1"/>
</dbReference>
<gene>
    <name evidence="13" type="ORF">CLV44_101214</name>
</gene>
<evidence type="ECO:0000256" key="2">
    <source>
        <dbReference type="ARBA" id="ARBA00007870"/>
    </source>
</evidence>
<evidence type="ECO:0000313" key="14">
    <source>
        <dbReference type="Proteomes" id="UP000242133"/>
    </source>
</evidence>
<comment type="caution">
    <text evidence="13">The sequence shown here is derived from an EMBL/GenBank/DDBJ whole genome shotgun (WGS) entry which is preliminary data.</text>
</comment>
<evidence type="ECO:0000256" key="8">
    <source>
        <dbReference type="ARBA" id="ARBA00032024"/>
    </source>
</evidence>
<evidence type="ECO:0000256" key="6">
    <source>
        <dbReference type="ARBA" id="ARBA00022857"/>
    </source>
</evidence>
<comment type="similarity">
    <text evidence="2 10">Belongs to the ketopantoate reductase family.</text>
</comment>
<reference evidence="13 14" key="1">
    <citation type="submission" date="2018-03" db="EMBL/GenBank/DDBJ databases">
        <title>Genomic Encyclopedia of Archaeal and Bacterial Type Strains, Phase II (KMG-II): from individual species to whole genera.</title>
        <authorList>
            <person name="Goeker M."/>
        </authorList>
    </citation>
    <scope>NUCLEOTIDE SEQUENCE [LARGE SCALE GENOMIC DNA]</scope>
    <source>
        <strain evidence="13 14">DSM 17586</strain>
    </source>
</reference>
<evidence type="ECO:0000256" key="10">
    <source>
        <dbReference type="RuleBase" id="RU362068"/>
    </source>
</evidence>
<dbReference type="SUPFAM" id="SSF48179">
    <property type="entry name" value="6-phosphogluconate dehydrogenase C-terminal domain-like"/>
    <property type="match status" value="1"/>
</dbReference>
<accession>A0A2P8F524</accession>
<dbReference type="InterPro" id="IPR013332">
    <property type="entry name" value="KPR_N"/>
</dbReference>
<dbReference type="InterPro" id="IPR013752">
    <property type="entry name" value="KPA_reductase"/>
</dbReference>
<evidence type="ECO:0000256" key="1">
    <source>
        <dbReference type="ARBA" id="ARBA00004994"/>
    </source>
</evidence>
<dbReference type="InterPro" id="IPR003710">
    <property type="entry name" value="ApbA"/>
</dbReference>
<sequence length="318" mass="34442">MKVLIIGAGGIGCYYGARLLNAGHPVTFVARGAHLQAMQQQGLTVEHEALHFCAPVEALSMEQLLAQHTCADYDLIMLALKSGATRDWLDTCAEWLQPANTPVLSLQNGVDNEPLIASAIGVERTLGGLAVRIGGHILAPGHIEAKGPAQVVMGRWPQVDAPDATLSQLVETLNAAQIPTRLTDNIRHELWKKLLINNGVNPLSALTGLDTRSLTADPALGKTVYAMMQETAVAARADKVELTQSDVDEMFTLISQFDAIKTSMLVDREKGRPLELDDISGTVIRRCLQLGESAPNTELVQRLLQLDIRPVQWQPLTA</sequence>
<evidence type="ECO:0000256" key="4">
    <source>
        <dbReference type="ARBA" id="ARBA00019465"/>
    </source>
</evidence>
<dbReference type="PANTHER" id="PTHR21708:SF26">
    <property type="entry name" value="2-DEHYDROPANTOATE 2-REDUCTASE"/>
    <property type="match status" value="1"/>
</dbReference>
<keyword evidence="6 10" id="KW-0521">NADP</keyword>
<dbReference type="GO" id="GO:0008677">
    <property type="term" value="F:2-dehydropantoate 2-reductase activity"/>
    <property type="evidence" value="ECO:0007669"/>
    <property type="project" value="UniProtKB-EC"/>
</dbReference>
<dbReference type="RefSeq" id="WP_106590248.1">
    <property type="nucleotide sequence ID" value="NZ_PYGI01000001.1"/>
</dbReference>
<feature type="domain" description="Ketopantoate reductase N-terminal" evidence="11">
    <location>
        <begin position="3"/>
        <end position="157"/>
    </location>
</feature>
<dbReference type="UniPathway" id="UPA00028">
    <property type="reaction ID" value="UER00004"/>
</dbReference>
<evidence type="ECO:0000256" key="3">
    <source>
        <dbReference type="ARBA" id="ARBA00013014"/>
    </source>
</evidence>
<dbReference type="Proteomes" id="UP000242133">
    <property type="component" value="Unassembled WGS sequence"/>
</dbReference>
<dbReference type="EC" id="1.1.1.169" evidence="3 10"/>